<evidence type="ECO:0000313" key="4">
    <source>
        <dbReference type="EMBL" id="SEM47754.1"/>
    </source>
</evidence>
<dbReference type="EMBL" id="LGVV01000031">
    <property type="protein sequence ID" value="KNX41102.1"/>
    <property type="molecule type" value="Genomic_DNA"/>
</dbReference>
<feature type="transmembrane region" description="Helical" evidence="1">
    <location>
        <begin position="227"/>
        <end position="248"/>
    </location>
</feature>
<dbReference type="OrthoDB" id="9815212at2"/>
<name>A0A0L6CTK3_9RHOB</name>
<dbReference type="Proteomes" id="UP000037046">
    <property type="component" value="Unassembled WGS sequence"/>
</dbReference>
<evidence type="ECO:0000313" key="3">
    <source>
        <dbReference type="EMBL" id="KNX41102.1"/>
    </source>
</evidence>
<keyword evidence="1" id="KW-1133">Transmembrane helix</keyword>
<accession>A0A0L6CTK3</accession>
<dbReference type="InterPro" id="IPR019088">
    <property type="entry name" value="CHP02186-rel_TM"/>
</dbReference>
<proteinExistence type="predicted"/>
<evidence type="ECO:0000256" key="2">
    <source>
        <dbReference type="SAM" id="SignalP"/>
    </source>
</evidence>
<dbReference type="AlphaFoldDB" id="A0A0L6CTK3"/>
<dbReference type="STRING" id="74031.SAMN04488077_10550"/>
<dbReference type="PATRIC" id="fig|74031.6.peg.2362"/>
<organism evidence="3 5">
    <name type="scientific">Roseovarius tolerans</name>
    <dbReference type="NCBI Taxonomy" id="74031"/>
    <lineage>
        <taxon>Bacteria</taxon>
        <taxon>Pseudomonadati</taxon>
        <taxon>Pseudomonadota</taxon>
        <taxon>Alphaproteobacteria</taxon>
        <taxon>Rhodobacterales</taxon>
        <taxon>Roseobacteraceae</taxon>
        <taxon>Roseovarius</taxon>
    </lineage>
</organism>
<dbReference type="EMBL" id="FOBO01000005">
    <property type="protein sequence ID" value="SEM47754.1"/>
    <property type="molecule type" value="Genomic_DNA"/>
</dbReference>
<gene>
    <name evidence="3" type="ORF">ROTO_23120</name>
    <name evidence="4" type="ORF">SAMN04488077_10550</name>
</gene>
<evidence type="ECO:0000256" key="1">
    <source>
        <dbReference type="SAM" id="Phobius"/>
    </source>
</evidence>
<reference evidence="5" key="1">
    <citation type="submission" date="2015-07" db="EMBL/GenBank/DDBJ databases">
        <title>Draft Genome Sequence of Roseovarius tolerans EL-164, a producer of N-Acylated Alanine Methyl Esters (NAMEs).</title>
        <authorList>
            <person name="Voget S."/>
            <person name="Bruns H."/>
            <person name="Wagner-Doebler I."/>
            <person name="Schulz S."/>
            <person name="Daniel R."/>
        </authorList>
    </citation>
    <scope>NUCLEOTIDE SEQUENCE [LARGE SCALE GENOMIC DNA]</scope>
    <source>
        <strain evidence="5">EL-164</strain>
    </source>
</reference>
<keyword evidence="1 3" id="KW-0812">Transmembrane</keyword>
<evidence type="ECO:0000313" key="6">
    <source>
        <dbReference type="Proteomes" id="UP000182160"/>
    </source>
</evidence>
<reference evidence="4 6" key="3">
    <citation type="submission" date="2016-10" db="EMBL/GenBank/DDBJ databases">
        <authorList>
            <person name="de Groot N.N."/>
        </authorList>
    </citation>
    <scope>NUCLEOTIDE SEQUENCE [LARGE SCALE GENOMIC DNA]</scope>
    <source>
        <strain evidence="4 6">DSM 11457</strain>
    </source>
</reference>
<dbReference type="Proteomes" id="UP000182160">
    <property type="component" value="Unassembled WGS sequence"/>
</dbReference>
<reference evidence="3" key="2">
    <citation type="submission" date="2015-07" db="EMBL/GenBank/DDBJ databases">
        <title>MeaNS - Measles Nucleotide Surveillance Program.</title>
        <authorList>
            <person name="Tran T."/>
            <person name="Druce J."/>
        </authorList>
    </citation>
    <scope>NUCLEOTIDE SEQUENCE</scope>
    <source>
        <strain evidence="3">EL-164</strain>
    </source>
</reference>
<feature type="signal peptide" evidence="2">
    <location>
        <begin position="1"/>
        <end position="18"/>
    </location>
</feature>
<dbReference type="Pfam" id="PF09608">
    <property type="entry name" value="Alph_Pro_TM"/>
    <property type="match status" value="1"/>
</dbReference>
<keyword evidence="1" id="KW-0472">Membrane</keyword>
<sequence>MLWRLAALLILAAAPLRAEEVVLGLSSDKVAITATFDGSEILIFGAVKREAPIPETTLDVVITVSGPSLPVQVRRKDRQFGIWINTDMVDLDAAPSFYAVATTGPLDKVLSNTEDLRHRISIPRAIRSVGAASMAPNVDVGNFTDALIRIKRDQNAYQMRESAVVLDEQTLFRTAISLPANLTEGAYQTRIFLTREGRVVSQYQTVIDVRKVGLERWLFTMSREQPMLYGLMSLAIAIAAGWGASAAFQIMRRG</sequence>
<evidence type="ECO:0000313" key="5">
    <source>
        <dbReference type="Proteomes" id="UP000037046"/>
    </source>
</evidence>
<protein>
    <submittedName>
        <fullName evidence="3">Putative transmembrane protein</fullName>
    </submittedName>
</protein>
<dbReference type="RefSeq" id="WP_050663194.1">
    <property type="nucleotide sequence ID" value="NZ_CP118494.1"/>
</dbReference>
<keyword evidence="5" id="KW-1185">Reference proteome</keyword>
<feature type="chain" id="PRO_5010426858" evidence="2">
    <location>
        <begin position="19"/>
        <end position="254"/>
    </location>
</feature>
<keyword evidence="2" id="KW-0732">Signal</keyword>